<accession>A0ABQ9JZZ2</accession>
<gene>
    <name evidence="2" type="ORF">NQ317_012146</name>
</gene>
<proteinExistence type="predicted"/>
<dbReference type="InterPro" id="IPR043502">
    <property type="entry name" value="DNA/RNA_pol_sf"/>
</dbReference>
<dbReference type="Pfam" id="PF18701">
    <property type="entry name" value="DUF5641"/>
    <property type="match status" value="1"/>
</dbReference>
<dbReference type="Proteomes" id="UP001162164">
    <property type="component" value="Unassembled WGS sequence"/>
</dbReference>
<dbReference type="PANTHER" id="PTHR47331">
    <property type="entry name" value="PHD-TYPE DOMAIN-CONTAINING PROTEIN"/>
    <property type="match status" value="1"/>
</dbReference>
<reference evidence="2" key="1">
    <citation type="journal article" date="2023" name="Insect Mol. Biol.">
        <title>Genome sequencing provides insights into the evolution of gene families encoding plant cell wall-degrading enzymes in longhorned beetles.</title>
        <authorList>
            <person name="Shin N.R."/>
            <person name="Okamura Y."/>
            <person name="Kirsch R."/>
            <person name="Pauchet Y."/>
        </authorList>
    </citation>
    <scope>NUCLEOTIDE SEQUENCE</scope>
    <source>
        <strain evidence="2">MMC_N1</strain>
    </source>
</reference>
<dbReference type="SUPFAM" id="SSF56672">
    <property type="entry name" value="DNA/RNA polymerases"/>
    <property type="match status" value="1"/>
</dbReference>
<sequence length="325" mass="37663">MYRQILVAPPHQDYQRILWRFSPDEDVQSYRLKTVTYGVSSSPFLAIRTLLQLAHEGQDKFPLASEAISKFTYVDDVICSCKSLSEANRLRSELVVLLESGGFHLRKWASNNSIFLSSIPPEECQQNSLSFDSQDYSIKILGLIWDPSNDHFKYNIAPLDRPCTKRTILSELARIFDPLGFITPLTFFAKHLIQHLWTLGLQWDEVPPAEVLQVWLQYKKELKLLSDISVPRHQLHQSFWSRWHNEYLQTLQQRNKWDKNAPPIEPGMLVLIKNEQEPPLHWRLGRVLHTHPGRDGIIRVVTLNTARGQLPEASGKIMSFAYLLK</sequence>
<dbReference type="EMBL" id="JAPWTJ010000054">
    <property type="protein sequence ID" value="KAJ8983926.1"/>
    <property type="molecule type" value="Genomic_DNA"/>
</dbReference>
<evidence type="ECO:0000259" key="1">
    <source>
        <dbReference type="Pfam" id="PF18701"/>
    </source>
</evidence>
<evidence type="ECO:0000313" key="2">
    <source>
        <dbReference type="EMBL" id="KAJ8983926.1"/>
    </source>
</evidence>
<keyword evidence="3" id="KW-1185">Reference proteome</keyword>
<dbReference type="InterPro" id="IPR040676">
    <property type="entry name" value="DUF5641"/>
</dbReference>
<organism evidence="2 3">
    <name type="scientific">Molorchus minor</name>
    <dbReference type="NCBI Taxonomy" id="1323400"/>
    <lineage>
        <taxon>Eukaryota</taxon>
        <taxon>Metazoa</taxon>
        <taxon>Ecdysozoa</taxon>
        <taxon>Arthropoda</taxon>
        <taxon>Hexapoda</taxon>
        <taxon>Insecta</taxon>
        <taxon>Pterygota</taxon>
        <taxon>Neoptera</taxon>
        <taxon>Endopterygota</taxon>
        <taxon>Coleoptera</taxon>
        <taxon>Polyphaga</taxon>
        <taxon>Cucujiformia</taxon>
        <taxon>Chrysomeloidea</taxon>
        <taxon>Cerambycidae</taxon>
        <taxon>Lamiinae</taxon>
        <taxon>Monochamini</taxon>
        <taxon>Molorchus</taxon>
    </lineage>
</organism>
<protein>
    <recommendedName>
        <fullName evidence="1">DUF5641 domain-containing protein</fullName>
    </recommendedName>
</protein>
<comment type="caution">
    <text evidence="2">The sequence shown here is derived from an EMBL/GenBank/DDBJ whole genome shotgun (WGS) entry which is preliminary data.</text>
</comment>
<feature type="domain" description="DUF5641" evidence="1">
    <location>
        <begin position="233"/>
        <end position="316"/>
    </location>
</feature>
<name>A0ABQ9JZZ2_9CUCU</name>
<evidence type="ECO:0000313" key="3">
    <source>
        <dbReference type="Proteomes" id="UP001162164"/>
    </source>
</evidence>